<evidence type="ECO:0000256" key="1">
    <source>
        <dbReference type="SAM" id="SignalP"/>
    </source>
</evidence>
<name>A0ABY4C9C8_9BACT</name>
<reference evidence="2" key="1">
    <citation type="submission" date="2022-03" db="EMBL/GenBank/DDBJ databases">
        <title>Genome Identification and Characterization of new species Bdellovibrio reynosense LBG001 sp. nov. from a Mexico soil sample.</title>
        <authorList>
            <person name="Camilli A."/>
            <person name="Ajao Y."/>
            <person name="Guo X."/>
        </authorList>
    </citation>
    <scope>NUCLEOTIDE SEQUENCE</scope>
    <source>
        <strain evidence="2">LBG001</strain>
    </source>
</reference>
<feature type="chain" id="PRO_5046603832" description="Lipoprotein" evidence="1">
    <location>
        <begin position="21"/>
        <end position="344"/>
    </location>
</feature>
<organism evidence="2 3">
    <name type="scientific">Bdellovibrio reynosensis</name>
    <dbReference type="NCBI Taxonomy" id="2835041"/>
    <lineage>
        <taxon>Bacteria</taxon>
        <taxon>Pseudomonadati</taxon>
        <taxon>Bdellovibrionota</taxon>
        <taxon>Bdellovibrionia</taxon>
        <taxon>Bdellovibrionales</taxon>
        <taxon>Pseudobdellovibrionaceae</taxon>
        <taxon>Bdellovibrio</taxon>
    </lineage>
</organism>
<dbReference type="PROSITE" id="PS51257">
    <property type="entry name" value="PROKAR_LIPOPROTEIN"/>
    <property type="match status" value="1"/>
</dbReference>
<feature type="signal peptide" evidence="1">
    <location>
        <begin position="1"/>
        <end position="20"/>
    </location>
</feature>
<evidence type="ECO:0000313" key="2">
    <source>
        <dbReference type="EMBL" id="UOF00236.1"/>
    </source>
</evidence>
<keyword evidence="1" id="KW-0732">Signal</keyword>
<accession>A0ABY4C9C8</accession>
<sequence>MQFKSTITFTLLALSLGACSNGGGGSPLTPIKPVATPTPATPAVPGTFEELSYTFTEANRCTTGTHKFNNKKDFCNALLDDARNQNCARNERSHAYSAQCSGTQPTRIETLPAYSAIRCVVNAMDLKDRSFFGKLNIFNPQRQQSFTDMPWNGRKSEEFGLMSLLGGQYGRSRFIATPARAEHSALGEVQLSQNKGIDSFSVRAGLGSQLRTVVTNHYTQKEVETVCLSDKSFRRKTAPSNLIRCSYHLGKIGENRRAQEFSVHWDGQANLRKEILSARSGESVMMTLKPGSLSQQSRIELHASDIDGEKTIVAESAIDEGLELRYRGHENKTDFFVICAPASK</sequence>
<keyword evidence="3" id="KW-1185">Reference proteome</keyword>
<proteinExistence type="predicted"/>
<dbReference type="EMBL" id="CP093442">
    <property type="protein sequence ID" value="UOF00236.1"/>
    <property type="molecule type" value="Genomic_DNA"/>
</dbReference>
<evidence type="ECO:0000313" key="3">
    <source>
        <dbReference type="Proteomes" id="UP000830116"/>
    </source>
</evidence>
<evidence type="ECO:0008006" key="4">
    <source>
        <dbReference type="Google" id="ProtNLM"/>
    </source>
</evidence>
<protein>
    <recommendedName>
        <fullName evidence="4">Lipoprotein</fullName>
    </recommendedName>
</protein>
<dbReference type="RefSeq" id="WP_243535999.1">
    <property type="nucleotide sequence ID" value="NZ_CP093442.1"/>
</dbReference>
<dbReference type="Proteomes" id="UP000830116">
    <property type="component" value="Chromosome"/>
</dbReference>
<gene>
    <name evidence="2" type="ORF">MNR06_11040</name>
</gene>